<keyword evidence="9" id="KW-1185">Reference proteome</keyword>
<dbReference type="Pfam" id="PF02954">
    <property type="entry name" value="HTH_8"/>
    <property type="match status" value="1"/>
</dbReference>
<dbReference type="Proteomes" id="UP000266016">
    <property type="component" value="Unassembled WGS sequence"/>
</dbReference>
<name>A0A398BP13_9BACI</name>
<dbReference type="InterPro" id="IPR002078">
    <property type="entry name" value="Sigma_54_int"/>
</dbReference>
<dbReference type="NCBIfam" id="TIGR00229">
    <property type="entry name" value="sensory_box"/>
    <property type="match status" value="1"/>
</dbReference>
<dbReference type="Gene3D" id="3.30.450.20">
    <property type="entry name" value="PAS domain"/>
    <property type="match status" value="1"/>
</dbReference>
<sequence>MSASYSEKVLEAILASIDEGIHVIDLEGNTIFYNEVAAANDGMKVSEVLNVPLLQAFPSLTEKSSTLLQVIQTGKPIYHKEQSYMNIHGKKIETVSSTLPIYVDDKLIGAVEIAKDYSSLKELSQRLIDIQAAGKPKKAQANSTVYTFSDLLTNNPDFQQIISQGKKAAQSSSSILVYGESGVGKELFVQSIHHASPRRTSPFIAQNCAALPESLLESLLFGTAKGSYTGAVERQGLFELADGGTLFLDELQSMPIELQAKLLRVLEDGVVRRIGGTKSTVVDVRVIAAMNVPPKKAIEENQLRPDLYYRLNILSYELPPLRKRPEDIVLLSQHFIEQFNRKLCRKIEGMSSDVRNLLLHYHWPGNVRELKHAIEYMINTAETKELTIADVPRFLQNHSSEAAKLLPLREALKETESKLITKALLQTNGNVLQASKLLNVPRQTLQYKIQKYRNVSEPRSK</sequence>
<dbReference type="PRINTS" id="PR01590">
    <property type="entry name" value="HTHFIS"/>
</dbReference>
<dbReference type="GO" id="GO:0043565">
    <property type="term" value="F:sequence-specific DNA binding"/>
    <property type="evidence" value="ECO:0007669"/>
    <property type="project" value="InterPro"/>
</dbReference>
<evidence type="ECO:0000256" key="2">
    <source>
        <dbReference type="ARBA" id="ARBA00022840"/>
    </source>
</evidence>
<evidence type="ECO:0000256" key="4">
    <source>
        <dbReference type="ARBA" id="ARBA00023125"/>
    </source>
</evidence>
<dbReference type="Gene3D" id="3.40.50.300">
    <property type="entry name" value="P-loop containing nucleotide triphosphate hydrolases"/>
    <property type="match status" value="1"/>
</dbReference>
<feature type="domain" description="PAS" evidence="7">
    <location>
        <begin position="6"/>
        <end position="50"/>
    </location>
</feature>
<dbReference type="InterPro" id="IPR002197">
    <property type="entry name" value="HTH_Fis"/>
</dbReference>
<dbReference type="InterPro" id="IPR025943">
    <property type="entry name" value="Sigma_54_int_dom_ATP-bd_2"/>
</dbReference>
<evidence type="ECO:0000313" key="8">
    <source>
        <dbReference type="EMBL" id="RID89086.1"/>
    </source>
</evidence>
<dbReference type="PROSITE" id="PS00688">
    <property type="entry name" value="SIGMA54_INTERACT_3"/>
    <property type="match status" value="1"/>
</dbReference>
<dbReference type="RefSeq" id="WP_119115196.1">
    <property type="nucleotide sequence ID" value="NZ_QWVS01000002.1"/>
</dbReference>
<dbReference type="PANTHER" id="PTHR32071">
    <property type="entry name" value="TRANSCRIPTIONAL REGULATORY PROTEIN"/>
    <property type="match status" value="1"/>
</dbReference>
<dbReference type="InterPro" id="IPR000014">
    <property type="entry name" value="PAS"/>
</dbReference>
<keyword evidence="2" id="KW-0067">ATP-binding</keyword>
<dbReference type="PANTHER" id="PTHR32071:SF74">
    <property type="entry name" value="TRANSCRIPTIONAL ACTIVATOR ROCR"/>
    <property type="match status" value="1"/>
</dbReference>
<reference evidence="8 9" key="1">
    <citation type="submission" date="2018-08" db="EMBL/GenBank/DDBJ databases">
        <title>Bacillus jemisoniae sp. nov., Bacillus chryseoplanitiae sp. nov., Bacillus resnikiae sp. nov., and Bacillus frankliniae sp. nov., isolated from Viking spacecraft and associated surfaces.</title>
        <authorList>
            <person name="Seuylemezian A."/>
            <person name="Vaishampayan P."/>
        </authorList>
    </citation>
    <scope>NUCLEOTIDE SEQUENCE [LARGE SCALE GENOMIC DNA]</scope>
    <source>
        <strain evidence="8 9">MA001</strain>
    </source>
</reference>
<dbReference type="SUPFAM" id="SSF55785">
    <property type="entry name" value="PYP-like sensor domain (PAS domain)"/>
    <property type="match status" value="1"/>
</dbReference>
<dbReference type="Gene3D" id="1.10.10.60">
    <property type="entry name" value="Homeodomain-like"/>
    <property type="match status" value="1"/>
</dbReference>
<dbReference type="InterPro" id="IPR025662">
    <property type="entry name" value="Sigma_54_int_dom_ATP-bd_1"/>
</dbReference>
<dbReference type="InterPro" id="IPR025944">
    <property type="entry name" value="Sigma_54_int_dom_CS"/>
</dbReference>
<evidence type="ECO:0000313" key="9">
    <source>
        <dbReference type="Proteomes" id="UP000266016"/>
    </source>
</evidence>
<evidence type="ECO:0000256" key="1">
    <source>
        <dbReference type="ARBA" id="ARBA00022741"/>
    </source>
</evidence>
<dbReference type="Pfam" id="PF00158">
    <property type="entry name" value="Sigma54_activat"/>
    <property type="match status" value="1"/>
</dbReference>
<dbReference type="InterPro" id="IPR009057">
    <property type="entry name" value="Homeodomain-like_sf"/>
</dbReference>
<proteinExistence type="predicted"/>
<protein>
    <submittedName>
        <fullName evidence="8">PAS domain S-box protein</fullName>
    </submittedName>
</protein>
<keyword evidence="3" id="KW-0805">Transcription regulation</keyword>
<dbReference type="Gene3D" id="1.10.8.60">
    <property type="match status" value="1"/>
</dbReference>
<dbReference type="InterPro" id="IPR058031">
    <property type="entry name" value="AAA_lid_NorR"/>
</dbReference>
<dbReference type="AlphaFoldDB" id="A0A398BP13"/>
<dbReference type="GO" id="GO:0005524">
    <property type="term" value="F:ATP binding"/>
    <property type="evidence" value="ECO:0007669"/>
    <property type="project" value="UniProtKB-KW"/>
</dbReference>
<dbReference type="Pfam" id="PF25601">
    <property type="entry name" value="AAA_lid_14"/>
    <property type="match status" value="1"/>
</dbReference>
<feature type="domain" description="Sigma-54 factor interaction" evidence="6">
    <location>
        <begin position="151"/>
        <end position="379"/>
    </location>
</feature>
<dbReference type="InterPro" id="IPR003593">
    <property type="entry name" value="AAA+_ATPase"/>
</dbReference>
<dbReference type="InterPro" id="IPR027417">
    <property type="entry name" value="P-loop_NTPase"/>
</dbReference>
<dbReference type="SUPFAM" id="SSF52540">
    <property type="entry name" value="P-loop containing nucleoside triphosphate hydrolases"/>
    <property type="match status" value="1"/>
</dbReference>
<dbReference type="CDD" id="cd00009">
    <property type="entry name" value="AAA"/>
    <property type="match status" value="1"/>
</dbReference>
<dbReference type="FunFam" id="3.40.50.300:FF:000006">
    <property type="entry name" value="DNA-binding transcriptional regulator NtrC"/>
    <property type="match status" value="1"/>
</dbReference>
<dbReference type="CDD" id="cd00130">
    <property type="entry name" value="PAS"/>
    <property type="match status" value="1"/>
</dbReference>
<dbReference type="PROSITE" id="PS50045">
    <property type="entry name" value="SIGMA54_INTERACT_4"/>
    <property type="match status" value="1"/>
</dbReference>
<organism evidence="8 9">
    <name type="scientific">Peribacillus asahii</name>
    <dbReference type="NCBI Taxonomy" id="228899"/>
    <lineage>
        <taxon>Bacteria</taxon>
        <taxon>Bacillati</taxon>
        <taxon>Bacillota</taxon>
        <taxon>Bacilli</taxon>
        <taxon>Bacillales</taxon>
        <taxon>Bacillaceae</taxon>
        <taxon>Peribacillus</taxon>
    </lineage>
</organism>
<dbReference type="InterPro" id="IPR035965">
    <property type="entry name" value="PAS-like_dom_sf"/>
</dbReference>
<dbReference type="SUPFAM" id="SSF46689">
    <property type="entry name" value="Homeodomain-like"/>
    <property type="match status" value="1"/>
</dbReference>
<dbReference type="EMBL" id="QWVS01000002">
    <property type="protein sequence ID" value="RID89086.1"/>
    <property type="molecule type" value="Genomic_DNA"/>
</dbReference>
<dbReference type="PROSITE" id="PS00676">
    <property type="entry name" value="SIGMA54_INTERACT_2"/>
    <property type="match status" value="1"/>
</dbReference>
<evidence type="ECO:0000259" key="7">
    <source>
        <dbReference type="PROSITE" id="PS50112"/>
    </source>
</evidence>
<dbReference type="PROSITE" id="PS50112">
    <property type="entry name" value="PAS"/>
    <property type="match status" value="1"/>
</dbReference>
<dbReference type="SMART" id="SM00382">
    <property type="entry name" value="AAA"/>
    <property type="match status" value="1"/>
</dbReference>
<accession>A0A398BP13</accession>
<dbReference type="PROSITE" id="PS00675">
    <property type="entry name" value="SIGMA54_INTERACT_1"/>
    <property type="match status" value="1"/>
</dbReference>
<evidence type="ECO:0000259" key="6">
    <source>
        <dbReference type="PROSITE" id="PS50045"/>
    </source>
</evidence>
<evidence type="ECO:0000256" key="5">
    <source>
        <dbReference type="ARBA" id="ARBA00023163"/>
    </source>
</evidence>
<gene>
    <name evidence="8" type="ORF">D1953_00505</name>
</gene>
<keyword evidence="5" id="KW-0804">Transcription</keyword>
<dbReference type="GO" id="GO:0006355">
    <property type="term" value="P:regulation of DNA-templated transcription"/>
    <property type="evidence" value="ECO:0007669"/>
    <property type="project" value="InterPro"/>
</dbReference>
<keyword evidence="4" id="KW-0238">DNA-binding</keyword>
<keyword evidence="1" id="KW-0547">Nucleotide-binding</keyword>
<evidence type="ECO:0000256" key="3">
    <source>
        <dbReference type="ARBA" id="ARBA00023015"/>
    </source>
</evidence>
<comment type="caution">
    <text evidence="8">The sequence shown here is derived from an EMBL/GenBank/DDBJ whole genome shotgun (WGS) entry which is preliminary data.</text>
</comment>